<accession>A0A1J9R7H5</accession>
<gene>
    <name evidence="1" type="ORF">ACJ73_00246</name>
</gene>
<comment type="caution">
    <text evidence="1">The sequence shown here is derived from an EMBL/GenBank/DDBJ whole genome shotgun (WGS) entry which is preliminary data.</text>
</comment>
<reference evidence="1 2" key="1">
    <citation type="submission" date="2015-08" db="EMBL/GenBank/DDBJ databases">
        <title>Emmonsia species relationships and genome sequence.</title>
        <authorList>
            <person name="Cuomo C.A."/>
            <person name="Schwartz I.S."/>
            <person name="Kenyon C."/>
            <person name="De Hoog G.S."/>
            <person name="Govender N.P."/>
            <person name="Botha A."/>
            <person name="Moreno L."/>
            <person name="De Vries M."/>
            <person name="Munoz J.F."/>
            <person name="Stielow J.B."/>
        </authorList>
    </citation>
    <scope>NUCLEOTIDE SEQUENCE [LARGE SCALE GENOMIC DNA]</scope>
    <source>
        <strain evidence="1 2">EI222</strain>
    </source>
</reference>
<dbReference type="VEuPathDB" id="FungiDB:ACJ73_00246"/>
<name>A0A1J9R7H5_9EURO</name>
<sequence>MGDTVEVDVDVKKGEKIWRRRRRRGDETSGNGGLPCVIQDSHQAGLSMAMWGSAAQDDSASCSKGFCDVSRLEFEKKQHAMNCRENDRCSYFARRWTPTREPGWRFGGLGGERERFLVVVVVVKDEDEA</sequence>
<dbReference type="EMBL" id="LGTZ01000015">
    <property type="protein sequence ID" value="OJD28347.1"/>
    <property type="molecule type" value="Genomic_DNA"/>
</dbReference>
<evidence type="ECO:0000313" key="2">
    <source>
        <dbReference type="Proteomes" id="UP000242791"/>
    </source>
</evidence>
<dbReference type="AlphaFoldDB" id="A0A1J9R7H5"/>
<organism evidence="1 2">
    <name type="scientific">Blastomyces percursus</name>
    <dbReference type="NCBI Taxonomy" id="1658174"/>
    <lineage>
        <taxon>Eukaryota</taxon>
        <taxon>Fungi</taxon>
        <taxon>Dikarya</taxon>
        <taxon>Ascomycota</taxon>
        <taxon>Pezizomycotina</taxon>
        <taxon>Eurotiomycetes</taxon>
        <taxon>Eurotiomycetidae</taxon>
        <taxon>Onygenales</taxon>
        <taxon>Ajellomycetaceae</taxon>
        <taxon>Blastomyces</taxon>
    </lineage>
</organism>
<proteinExistence type="predicted"/>
<protein>
    <submittedName>
        <fullName evidence="1">Uncharacterized protein</fullName>
    </submittedName>
</protein>
<evidence type="ECO:0000313" key="1">
    <source>
        <dbReference type="EMBL" id="OJD28347.1"/>
    </source>
</evidence>
<keyword evidence="2" id="KW-1185">Reference proteome</keyword>
<dbReference type="OrthoDB" id="10453513at2759"/>
<dbReference type="Proteomes" id="UP000242791">
    <property type="component" value="Unassembled WGS sequence"/>
</dbReference>